<evidence type="ECO:0000259" key="1">
    <source>
        <dbReference type="PROSITE" id="PS51767"/>
    </source>
</evidence>
<organism evidence="2 3">
    <name type="scientific">Litomosoides sigmodontis</name>
    <name type="common">Filarial nematode worm</name>
    <dbReference type="NCBI Taxonomy" id="42156"/>
    <lineage>
        <taxon>Eukaryota</taxon>
        <taxon>Metazoa</taxon>
        <taxon>Ecdysozoa</taxon>
        <taxon>Nematoda</taxon>
        <taxon>Chromadorea</taxon>
        <taxon>Rhabditida</taxon>
        <taxon>Spirurina</taxon>
        <taxon>Spiruromorpha</taxon>
        <taxon>Filarioidea</taxon>
        <taxon>Onchocercidae</taxon>
        <taxon>Litomosoides</taxon>
    </lineage>
</organism>
<sequence length="144" mass="16876">DQSRNRYEFEYKSIKMGNVSFSTQSMPAFAYPHAIKPYIGVPNEFLNAVVQNHNAKLDPTTQKYMVDCREAFEPFEIHTENSAYVVESRHFIIRHDQNDMQCELALRHRPKGFERSVLLGIPFFHQYCVTLEPRYAQISFSPII</sequence>
<gene>
    <name evidence="2" type="ORF">NLS_LOCUS9692</name>
</gene>
<proteinExistence type="predicted"/>
<dbReference type="OrthoDB" id="293175at2759"/>
<dbReference type="SUPFAM" id="SSF50630">
    <property type="entry name" value="Acid proteases"/>
    <property type="match status" value="1"/>
</dbReference>
<protein>
    <recommendedName>
        <fullName evidence="1">Peptidase A1 domain-containing protein</fullName>
    </recommendedName>
</protein>
<dbReference type="AlphaFoldDB" id="A0A3P7JM86"/>
<feature type="domain" description="Peptidase A1" evidence="1">
    <location>
        <begin position="1"/>
        <end position="141"/>
    </location>
</feature>
<dbReference type="STRING" id="42156.A0A3P7JM86"/>
<dbReference type="Pfam" id="PF00026">
    <property type="entry name" value="Asp"/>
    <property type="match status" value="1"/>
</dbReference>
<name>A0A3P7JM86_LITSI</name>
<accession>A0A3P7JM86</accession>
<dbReference type="Gene3D" id="2.40.70.10">
    <property type="entry name" value="Acid Proteases"/>
    <property type="match status" value="1"/>
</dbReference>
<dbReference type="PROSITE" id="PS51767">
    <property type="entry name" value="PEPTIDASE_A1"/>
    <property type="match status" value="1"/>
</dbReference>
<dbReference type="EMBL" id="UYRX01001825">
    <property type="protein sequence ID" value="VDM92223.1"/>
    <property type="molecule type" value="Genomic_DNA"/>
</dbReference>
<feature type="non-terminal residue" evidence="2">
    <location>
        <position position="1"/>
    </location>
</feature>
<dbReference type="Proteomes" id="UP000277928">
    <property type="component" value="Unassembled WGS sequence"/>
</dbReference>
<dbReference type="InterPro" id="IPR033121">
    <property type="entry name" value="PEPTIDASE_A1"/>
</dbReference>
<dbReference type="InterPro" id="IPR021109">
    <property type="entry name" value="Peptidase_aspartic_dom_sf"/>
</dbReference>
<keyword evidence="3" id="KW-1185">Reference proteome</keyword>
<evidence type="ECO:0000313" key="2">
    <source>
        <dbReference type="EMBL" id="VDM92223.1"/>
    </source>
</evidence>
<evidence type="ECO:0000313" key="3">
    <source>
        <dbReference type="Proteomes" id="UP000277928"/>
    </source>
</evidence>
<reference evidence="2 3" key="1">
    <citation type="submission" date="2018-08" db="EMBL/GenBank/DDBJ databases">
        <authorList>
            <person name="Laetsch R D."/>
            <person name="Stevens L."/>
            <person name="Kumar S."/>
            <person name="Blaxter L. M."/>
        </authorList>
    </citation>
    <scope>NUCLEOTIDE SEQUENCE [LARGE SCALE GENOMIC DNA]</scope>
</reference>